<reference evidence="1" key="1">
    <citation type="submission" date="2020-03" db="EMBL/GenBank/DDBJ databases">
        <authorList>
            <person name="Weist P."/>
        </authorList>
    </citation>
    <scope>NUCLEOTIDE SEQUENCE</scope>
</reference>
<gene>
    <name evidence="1" type="ORF">PLEPLA_LOCUS36268</name>
</gene>
<dbReference type="Pfam" id="PF01202">
    <property type="entry name" value="SKI"/>
    <property type="match status" value="1"/>
</dbReference>
<dbReference type="InterPro" id="IPR027417">
    <property type="entry name" value="P-loop_NTPase"/>
</dbReference>
<comment type="caution">
    <text evidence="1">The sequence shown here is derived from an EMBL/GenBank/DDBJ whole genome shotgun (WGS) entry which is preliminary data.</text>
</comment>
<evidence type="ECO:0008006" key="3">
    <source>
        <dbReference type="Google" id="ProtNLM"/>
    </source>
</evidence>
<dbReference type="AlphaFoldDB" id="A0A9N7Z3H3"/>
<proteinExistence type="predicted"/>
<name>A0A9N7Z3H3_PLEPL</name>
<accession>A0A9N7Z3H3</accession>
<organism evidence="1 2">
    <name type="scientific">Pleuronectes platessa</name>
    <name type="common">European plaice</name>
    <dbReference type="NCBI Taxonomy" id="8262"/>
    <lineage>
        <taxon>Eukaryota</taxon>
        <taxon>Metazoa</taxon>
        <taxon>Chordata</taxon>
        <taxon>Craniata</taxon>
        <taxon>Vertebrata</taxon>
        <taxon>Euteleostomi</taxon>
        <taxon>Actinopterygii</taxon>
        <taxon>Neopterygii</taxon>
        <taxon>Teleostei</taxon>
        <taxon>Neoteleostei</taxon>
        <taxon>Acanthomorphata</taxon>
        <taxon>Carangaria</taxon>
        <taxon>Pleuronectiformes</taxon>
        <taxon>Pleuronectoidei</taxon>
        <taxon>Pleuronectidae</taxon>
        <taxon>Pleuronectes</taxon>
    </lineage>
</organism>
<keyword evidence="2" id="KW-1185">Reference proteome</keyword>
<dbReference type="Gene3D" id="3.40.50.300">
    <property type="entry name" value="P-loop containing nucleotide triphosphate hydrolases"/>
    <property type="match status" value="1"/>
</dbReference>
<dbReference type="PANTHER" id="PTHR43515">
    <property type="entry name" value="THREONINE SYNTHASE-LIKE 1"/>
    <property type="match status" value="1"/>
</dbReference>
<evidence type="ECO:0000313" key="2">
    <source>
        <dbReference type="Proteomes" id="UP001153269"/>
    </source>
</evidence>
<dbReference type="Proteomes" id="UP001153269">
    <property type="component" value="Unassembled WGS sequence"/>
</dbReference>
<dbReference type="GO" id="GO:0005737">
    <property type="term" value="C:cytoplasm"/>
    <property type="evidence" value="ECO:0007669"/>
    <property type="project" value="TreeGrafter"/>
</dbReference>
<dbReference type="PANTHER" id="PTHR43515:SF1">
    <property type="entry name" value="THREONINE SYNTHASE-LIKE 1"/>
    <property type="match status" value="1"/>
</dbReference>
<dbReference type="SUPFAM" id="SSF52540">
    <property type="entry name" value="P-loop containing nucleoside triphosphate hydrolases"/>
    <property type="match status" value="1"/>
</dbReference>
<sequence length="118" mass="12527">MASLSTRLLVLRAAGLHRSPVHRWFSTRVGPPGRRNVLLMGAPGAGKTSVGRTVARTLGLPVIDVDDDVLETTWKMPVAAKLAAVGWAAVPGGGRSGPVRLVRLRVCRVPHGLEPTPR</sequence>
<evidence type="ECO:0000313" key="1">
    <source>
        <dbReference type="EMBL" id="CAB1448618.1"/>
    </source>
</evidence>
<protein>
    <recommendedName>
        <fullName evidence="3">Shikimate kinase</fullName>
    </recommendedName>
</protein>
<dbReference type="InterPro" id="IPR031322">
    <property type="entry name" value="Shikimate/glucono_kinase"/>
</dbReference>
<dbReference type="EMBL" id="CADEAL010003984">
    <property type="protein sequence ID" value="CAB1448618.1"/>
    <property type="molecule type" value="Genomic_DNA"/>
</dbReference>